<dbReference type="PROSITE" id="PS50022">
    <property type="entry name" value="FA58C_3"/>
    <property type="match status" value="1"/>
</dbReference>
<evidence type="ECO:0000259" key="1">
    <source>
        <dbReference type="PROSITE" id="PS50022"/>
    </source>
</evidence>
<comment type="caution">
    <text evidence="2">The sequence shown here is derived from an EMBL/GenBank/DDBJ whole genome shotgun (WGS) entry which is preliminary data.</text>
</comment>
<dbReference type="InterPro" id="IPR008979">
    <property type="entry name" value="Galactose-bd-like_sf"/>
</dbReference>
<evidence type="ECO:0000313" key="2">
    <source>
        <dbReference type="EMBL" id="KAK8857355.1"/>
    </source>
</evidence>
<gene>
    <name evidence="2" type="ORF">M9Y10_015759</name>
</gene>
<evidence type="ECO:0000313" key="3">
    <source>
        <dbReference type="Proteomes" id="UP001470230"/>
    </source>
</evidence>
<proteinExistence type="predicted"/>
<dbReference type="SUPFAM" id="SSF49785">
    <property type="entry name" value="Galactose-binding domain-like"/>
    <property type="match status" value="1"/>
</dbReference>
<sequence length="430" mass="50090">MSKVQITPSAILNVPLQTYQKDFSFIVNGEEFKTSHIISDLISPRICKIHQQDPTIDTFTIKTQRQGDFSRILKLCEFQEIEYSSDELDFIVEVIEQLENDSITVEDSREEEITIENVFYNVKKHEQFSKFFYSRFEHEIEFISGHFNEILESNKEELKTLRIGTLIKIMNNENLRLESEDQLIQIINELYSNNSKYSILYETVKFENVSTECIKEFIGIYDPDEMTRGTWINLARRLQLEVEIVNEKSDRYEVKGIKFKPNSNSPFAGIIDHLRKQSNSNIENEISITASTIYSTGESYQPKTVILYENASNFFYSNNTPGSWLCFDFKGHHVVPTDYAIRSGPYGQGGSHMKSWKLEGSVNNESWDILDEESDCSYLNGRNNVHTFSIDQKKIKSAGYRYLRIKETGKNWRNDDHLSLNVIEFYGKLI</sequence>
<organism evidence="2 3">
    <name type="scientific">Tritrichomonas musculus</name>
    <dbReference type="NCBI Taxonomy" id="1915356"/>
    <lineage>
        <taxon>Eukaryota</taxon>
        <taxon>Metamonada</taxon>
        <taxon>Parabasalia</taxon>
        <taxon>Tritrichomonadida</taxon>
        <taxon>Tritrichomonadidae</taxon>
        <taxon>Tritrichomonas</taxon>
    </lineage>
</organism>
<name>A0ABR2I4V7_9EUKA</name>
<protein>
    <recommendedName>
        <fullName evidence="1">F5/8 type C domain-containing protein</fullName>
    </recommendedName>
</protein>
<dbReference type="EMBL" id="JAPFFF010000020">
    <property type="protein sequence ID" value="KAK8857355.1"/>
    <property type="molecule type" value="Genomic_DNA"/>
</dbReference>
<dbReference type="InterPro" id="IPR000421">
    <property type="entry name" value="FA58C"/>
</dbReference>
<reference evidence="2 3" key="1">
    <citation type="submission" date="2024-04" db="EMBL/GenBank/DDBJ databases">
        <title>Tritrichomonas musculus Genome.</title>
        <authorList>
            <person name="Alves-Ferreira E."/>
            <person name="Grigg M."/>
            <person name="Lorenzi H."/>
            <person name="Galac M."/>
        </authorList>
    </citation>
    <scope>NUCLEOTIDE SEQUENCE [LARGE SCALE GENOMIC DNA]</scope>
    <source>
        <strain evidence="2 3">EAF2021</strain>
    </source>
</reference>
<dbReference type="Gene3D" id="2.60.120.260">
    <property type="entry name" value="Galactose-binding domain-like"/>
    <property type="match status" value="1"/>
</dbReference>
<accession>A0ABR2I4V7</accession>
<dbReference type="Proteomes" id="UP001470230">
    <property type="component" value="Unassembled WGS sequence"/>
</dbReference>
<keyword evidence="3" id="KW-1185">Reference proteome</keyword>
<feature type="domain" description="F5/8 type C" evidence="1">
    <location>
        <begin position="263"/>
        <end position="425"/>
    </location>
</feature>